<dbReference type="SUPFAM" id="SSF54862">
    <property type="entry name" value="4Fe-4S ferredoxins"/>
    <property type="match status" value="1"/>
</dbReference>
<keyword evidence="12 15" id="KW-0411">Iron-sulfur</keyword>
<evidence type="ECO:0000313" key="17">
    <source>
        <dbReference type="EMBL" id="TQD38959.1"/>
    </source>
</evidence>
<evidence type="ECO:0000256" key="12">
    <source>
        <dbReference type="ARBA" id="ARBA00023014"/>
    </source>
</evidence>
<evidence type="ECO:0000256" key="8">
    <source>
        <dbReference type="ARBA" id="ARBA00022946"/>
    </source>
</evidence>
<gene>
    <name evidence="17" type="ORF">FKV25_15835</name>
</gene>
<dbReference type="Pfam" id="PF21162">
    <property type="entry name" value="ETFQO_UQ-bd"/>
    <property type="match status" value="1"/>
</dbReference>
<dbReference type="Proteomes" id="UP000318212">
    <property type="component" value="Unassembled WGS sequence"/>
</dbReference>
<evidence type="ECO:0000256" key="11">
    <source>
        <dbReference type="ARBA" id="ARBA00023004"/>
    </source>
</evidence>
<dbReference type="InterPro" id="IPR017896">
    <property type="entry name" value="4Fe4S_Fe-S-bd"/>
</dbReference>
<dbReference type="EMBL" id="VICE01000154">
    <property type="protein sequence ID" value="TQD38959.1"/>
    <property type="molecule type" value="Genomic_DNA"/>
</dbReference>
<evidence type="ECO:0000256" key="2">
    <source>
        <dbReference type="ARBA" id="ARBA00002819"/>
    </source>
</evidence>
<keyword evidence="4 15" id="KW-0813">Transport</keyword>
<reference evidence="17 18" key="1">
    <citation type="submission" date="2019-06" db="EMBL/GenBank/DDBJ databases">
        <title>Lysobacter alkalisoli sp. nov. isolated from saline soil.</title>
        <authorList>
            <person name="Sun J.-Q."/>
            <person name="Xu L."/>
        </authorList>
    </citation>
    <scope>NUCLEOTIDE SEQUENCE [LARGE SCALE GENOMIC DNA]</scope>
    <source>
        <strain evidence="17 18">JCM 31130</strain>
    </source>
</reference>
<name>A0A507ZNU5_9GAMM</name>
<keyword evidence="13 15" id="KW-0830">Ubiquinone</keyword>
<dbReference type="Pfam" id="PF01946">
    <property type="entry name" value="Thi4"/>
    <property type="match status" value="1"/>
</dbReference>
<dbReference type="PROSITE" id="PS51379">
    <property type="entry name" value="4FE4S_FER_2"/>
    <property type="match status" value="1"/>
</dbReference>
<keyword evidence="5 15" id="KW-0285">Flavoprotein</keyword>
<evidence type="ECO:0000256" key="9">
    <source>
        <dbReference type="ARBA" id="ARBA00022982"/>
    </source>
</evidence>
<keyword evidence="7 15" id="KW-0274">FAD</keyword>
<dbReference type="GO" id="GO:0004174">
    <property type="term" value="F:electron-transferring-flavoprotein dehydrogenase activity"/>
    <property type="evidence" value="ECO:0007669"/>
    <property type="project" value="UniProtKB-UniRule"/>
</dbReference>
<dbReference type="FunFam" id="3.30.70.20:FF:000015">
    <property type="entry name" value="Electron transfer flavoprotein-ubiquinone oxidoreductase"/>
    <property type="match status" value="1"/>
</dbReference>
<keyword evidence="18" id="KW-1185">Reference proteome</keyword>
<evidence type="ECO:0000256" key="5">
    <source>
        <dbReference type="ARBA" id="ARBA00022630"/>
    </source>
</evidence>
<dbReference type="OrthoDB" id="9766632at2"/>
<dbReference type="PANTHER" id="PTHR10617">
    <property type="entry name" value="ELECTRON TRANSFER FLAVOPROTEIN-UBIQUINONE OXIDOREDUCTASE"/>
    <property type="match status" value="1"/>
</dbReference>
<evidence type="ECO:0000256" key="3">
    <source>
        <dbReference type="ARBA" id="ARBA00004370"/>
    </source>
</evidence>
<dbReference type="InterPro" id="IPR007859">
    <property type="entry name" value="ETF-QO/FixX_C"/>
</dbReference>
<dbReference type="PANTHER" id="PTHR10617:SF107">
    <property type="entry name" value="ELECTRON TRANSFER FLAVOPROTEIN-UBIQUINONE OXIDOREDUCTASE, MITOCHONDRIAL"/>
    <property type="match status" value="1"/>
</dbReference>
<feature type="domain" description="4Fe-4S ferredoxin-type" evidence="16">
    <location>
        <begin position="507"/>
        <end position="536"/>
    </location>
</feature>
<comment type="cofactor">
    <cofactor evidence="1 15">
        <name>FAD</name>
        <dbReference type="ChEBI" id="CHEBI:57692"/>
    </cofactor>
</comment>
<dbReference type="GO" id="GO:0046872">
    <property type="term" value="F:metal ion binding"/>
    <property type="evidence" value="ECO:0007669"/>
    <property type="project" value="UniProtKB-KW"/>
</dbReference>
<evidence type="ECO:0000256" key="6">
    <source>
        <dbReference type="ARBA" id="ARBA00022723"/>
    </source>
</evidence>
<comment type="function">
    <text evidence="2 15">Accepts electrons from ETF and reduces ubiquinone.</text>
</comment>
<dbReference type="Gene3D" id="3.50.50.60">
    <property type="entry name" value="FAD/NAD(P)-binding domain"/>
    <property type="match status" value="1"/>
</dbReference>
<dbReference type="Pfam" id="PF05187">
    <property type="entry name" value="Fer4_ETF_QO"/>
    <property type="match status" value="1"/>
</dbReference>
<evidence type="ECO:0000256" key="14">
    <source>
        <dbReference type="ARBA" id="ARBA00023136"/>
    </source>
</evidence>
<evidence type="ECO:0000256" key="13">
    <source>
        <dbReference type="ARBA" id="ARBA00023075"/>
    </source>
</evidence>
<dbReference type="RefSeq" id="WP_141519754.1">
    <property type="nucleotide sequence ID" value="NZ_VICE01000154.1"/>
</dbReference>
<dbReference type="SUPFAM" id="SSF51905">
    <property type="entry name" value="FAD/NAD(P)-binding domain"/>
    <property type="match status" value="1"/>
</dbReference>
<evidence type="ECO:0000256" key="10">
    <source>
        <dbReference type="ARBA" id="ARBA00023002"/>
    </source>
</evidence>
<comment type="catalytic activity">
    <reaction evidence="15">
        <text>a ubiquinone + reduced [electron-transfer flavoprotein] = a ubiquinol + oxidized [electron-transfer flavoprotein] + H(+)</text>
        <dbReference type="Rhea" id="RHEA:24052"/>
        <dbReference type="Rhea" id="RHEA-COMP:9565"/>
        <dbReference type="Rhea" id="RHEA-COMP:9566"/>
        <dbReference type="Rhea" id="RHEA-COMP:10685"/>
        <dbReference type="Rhea" id="RHEA-COMP:10686"/>
        <dbReference type="ChEBI" id="CHEBI:15378"/>
        <dbReference type="ChEBI" id="CHEBI:16389"/>
        <dbReference type="ChEBI" id="CHEBI:17976"/>
        <dbReference type="ChEBI" id="CHEBI:57692"/>
        <dbReference type="ChEBI" id="CHEBI:58307"/>
        <dbReference type="EC" id="1.5.5.1"/>
    </reaction>
</comment>
<dbReference type="Gene3D" id="3.30.70.20">
    <property type="match status" value="1"/>
</dbReference>
<evidence type="ECO:0000256" key="15">
    <source>
        <dbReference type="RuleBase" id="RU366068"/>
    </source>
</evidence>
<accession>A0A507ZNU5</accession>
<proteinExistence type="predicted"/>
<evidence type="ECO:0000256" key="1">
    <source>
        <dbReference type="ARBA" id="ARBA00001974"/>
    </source>
</evidence>
<evidence type="ECO:0000256" key="7">
    <source>
        <dbReference type="ARBA" id="ARBA00022827"/>
    </source>
</evidence>
<evidence type="ECO:0000256" key="4">
    <source>
        <dbReference type="ARBA" id="ARBA00022448"/>
    </source>
</evidence>
<dbReference type="AlphaFoldDB" id="A0A507ZNU5"/>
<dbReference type="InterPro" id="IPR049398">
    <property type="entry name" value="ETF-QO/FixC_UQ-bd"/>
</dbReference>
<organism evidence="17 18">
    <name type="scientific">Marilutibacter aestuarii</name>
    <dbReference type="NCBI Taxonomy" id="1706195"/>
    <lineage>
        <taxon>Bacteria</taxon>
        <taxon>Pseudomonadati</taxon>
        <taxon>Pseudomonadota</taxon>
        <taxon>Gammaproteobacteria</taxon>
        <taxon>Lysobacterales</taxon>
        <taxon>Lysobacteraceae</taxon>
        <taxon>Marilutibacter</taxon>
    </lineage>
</organism>
<keyword evidence="14" id="KW-0472">Membrane</keyword>
<keyword evidence="9 15" id="KW-0249">Electron transport</keyword>
<comment type="caution">
    <text evidence="17">The sequence shown here is derived from an EMBL/GenBank/DDBJ whole genome shotgun (WGS) entry which is preliminary data.</text>
</comment>
<keyword evidence="8" id="KW-0809">Transit peptide</keyword>
<protein>
    <recommendedName>
        <fullName evidence="15">Electron transfer flavoprotein-ubiquinone oxidoreductase</fullName>
        <shortName evidence="15">ETF-QO</shortName>
        <ecNumber evidence="15">1.5.5.1</ecNumber>
    </recommendedName>
</protein>
<sequence length="547" mass="59408">MSEHPTDAPDIERDVMEYDVVTVGAGPAGLSFAIRLKQLDPDLSVCVIEKSSTIGAHILSGAVIETGPLDALLPSWRDNPPPICVPATEDEFWLLSKDGGRRLPVPPGMDNHGNVIVSLGAMCAWLAPQAEALGVEIYPGFAAAETLHGEDGSVQGVRIGDMGIAKDGSHKPGYTPGIDIRAKLTVLAEGARGHLTKRLVKRFDLDAGCDPQGYSIGIKELWQVPEERVSPGKIVHSFGWPADNRTYGGSFLYHLDKGRIALGYVSGLDYQDPEYRPWEAFQQWKNHPSVKGLLEGGSILSAGARAIVTGGWQSLPKVEMPGALLIGDTAGLLNVPKVKGTHQAIRSGMLAAEHAVATSLSPEGFDARLRGSEAMAELRKVRNIKPGFKRGLWFGMLNAAWETVTGGRSPWTLKNKPDWSSLDRLGEHEQPRRDWVDRTLEPRDRLAGVYFAATEHDEDQPVHLKVADTSVCVTRCAEEYGNPCTRFCPAGVYEIVEQADEAGNPARHLQINAANCVHCKTCDIKDPYQIIDWVTPEGGAGPNYQNL</sequence>
<keyword evidence="6 15" id="KW-0479">Metal-binding</keyword>
<keyword evidence="10 15" id="KW-0560">Oxidoreductase</keyword>
<evidence type="ECO:0000313" key="18">
    <source>
        <dbReference type="Proteomes" id="UP000318212"/>
    </source>
</evidence>
<dbReference type="SUPFAM" id="SSF54373">
    <property type="entry name" value="FAD-linked reductases, C-terminal domain"/>
    <property type="match status" value="1"/>
</dbReference>
<comment type="cofactor">
    <cofactor evidence="15">
        <name>[4Fe-4S] cluster</name>
        <dbReference type="ChEBI" id="CHEBI:49883"/>
    </cofactor>
    <text evidence="15">Binds 1 [4Fe-4S] cluster.</text>
</comment>
<comment type="subcellular location">
    <subcellularLocation>
        <location evidence="3">Membrane</location>
    </subcellularLocation>
</comment>
<keyword evidence="11 15" id="KW-0408">Iron</keyword>
<dbReference type="EC" id="1.5.5.1" evidence="15"/>
<dbReference type="InterPro" id="IPR040156">
    <property type="entry name" value="ETF-QO"/>
</dbReference>
<evidence type="ECO:0000259" key="16">
    <source>
        <dbReference type="PROSITE" id="PS51379"/>
    </source>
</evidence>
<dbReference type="InterPro" id="IPR036188">
    <property type="entry name" value="FAD/NAD-bd_sf"/>
</dbReference>
<dbReference type="Gene3D" id="3.30.9.90">
    <property type="match status" value="1"/>
</dbReference>
<dbReference type="GO" id="GO:0051539">
    <property type="term" value="F:4 iron, 4 sulfur cluster binding"/>
    <property type="evidence" value="ECO:0007669"/>
    <property type="project" value="UniProtKB-UniRule"/>
</dbReference>
<dbReference type="GO" id="GO:0016020">
    <property type="term" value="C:membrane"/>
    <property type="evidence" value="ECO:0007669"/>
    <property type="project" value="UniProtKB-SubCell"/>
</dbReference>